<dbReference type="Proteomes" id="UP000253834">
    <property type="component" value="Chromosome"/>
</dbReference>
<feature type="transmembrane region" description="Helical" evidence="1">
    <location>
        <begin position="33"/>
        <end position="53"/>
    </location>
</feature>
<evidence type="ECO:0000256" key="1">
    <source>
        <dbReference type="SAM" id="Phobius"/>
    </source>
</evidence>
<proteinExistence type="predicted"/>
<keyword evidence="1" id="KW-0472">Membrane</keyword>
<dbReference type="AlphaFoldDB" id="A0AA86I294"/>
<dbReference type="RefSeq" id="WP_057234511.1">
    <property type="nucleotide sequence ID" value="NZ_CP022674.1"/>
</dbReference>
<sequence length="101" mass="11985">MNSTLNNSEDIKREEGQKQLLEKSLQAHRNKKWIINFTCTISFLLAVLCFCFQVPDAIIITVILLFICVTFQIAHKMLDRKIELRLKRIKQDHRKIIFKIK</sequence>
<reference evidence="2 3" key="1">
    <citation type="submission" date="2017-07" db="EMBL/GenBank/DDBJ databases">
        <title>Isolation and development of strain Bacillus megaterium SR7 for enhanced growth and metabolite production under supercritical carbon dioxide.</title>
        <authorList>
            <person name="Freedman A.J.E."/>
            <person name="Peet K.C."/>
            <person name="Boock J.T."/>
            <person name="Penn K."/>
            <person name="Prather K.L.J."/>
            <person name="Thompson J.R."/>
        </authorList>
    </citation>
    <scope>NUCLEOTIDE SEQUENCE [LARGE SCALE GENOMIC DNA]</scope>
    <source>
        <strain evidence="2 3">SR7</strain>
    </source>
</reference>
<keyword evidence="1" id="KW-0812">Transmembrane</keyword>
<feature type="transmembrane region" description="Helical" evidence="1">
    <location>
        <begin position="59"/>
        <end position="78"/>
    </location>
</feature>
<protein>
    <submittedName>
        <fullName evidence="2">Uncharacterized protein</fullName>
    </submittedName>
</protein>
<accession>A0AA86I294</accession>
<gene>
    <name evidence="2" type="ORF">CIB87_16485</name>
</gene>
<organism evidence="2 3">
    <name type="scientific">Priestia megaterium</name>
    <name type="common">Bacillus megaterium</name>
    <dbReference type="NCBI Taxonomy" id="1404"/>
    <lineage>
        <taxon>Bacteria</taxon>
        <taxon>Bacillati</taxon>
        <taxon>Bacillota</taxon>
        <taxon>Bacilli</taxon>
        <taxon>Bacillales</taxon>
        <taxon>Bacillaceae</taxon>
        <taxon>Priestia</taxon>
    </lineage>
</organism>
<name>A0AA86I294_PRIMG</name>
<keyword evidence="1" id="KW-1133">Transmembrane helix</keyword>
<dbReference type="EMBL" id="CP022674">
    <property type="protein sequence ID" value="AXI30543.1"/>
    <property type="molecule type" value="Genomic_DNA"/>
</dbReference>
<evidence type="ECO:0000313" key="3">
    <source>
        <dbReference type="Proteomes" id="UP000253834"/>
    </source>
</evidence>
<evidence type="ECO:0000313" key="2">
    <source>
        <dbReference type="EMBL" id="AXI30543.1"/>
    </source>
</evidence>